<dbReference type="InterPro" id="IPR011990">
    <property type="entry name" value="TPR-like_helical_dom_sf"/>
</dbReference>
<dbReference type="CDD" id="cd06170">
    <property type="entry name" value="LuxR_C_like"/>
    <property type="match status" value="1"/>
</dbReference>
<sequence>MTTPAHLGRPQRYCSNACRQRAYRQRRDAEGTAGRPPAWPDRFVGRDHELAELSRLLRRTRLVTVVGTAGAGKSRLAGELAGQVHRSFPDGVHVVDVVSAREPGGVPAAVADVVGVTGPLVAALAERRTLLVLDGCEHVVDACRALVEDLLRGCPDVVVLVTSRQRLGTPGEEVLALHGLSLPARASEADLLGSEAVQLFLTRAKASAVNFELTPANSASVVEICERLDGLPLAVELVARTVRLLPVAVIADRLGDELFALTTGSRTGHGRHRSLHAAIESSYELLSEDERTVLHRLSVFAGGFGIDAAEAVCAGPGLPVERVCRTIAALRTKSLVMPSGTRFRVPEPIRLFGCARLAAAGEEGATRDRLTGWLSGLAGSLLDQAVFRPAFVERLRDERDNLVHALGWARSDERLLLTAALARTGEAPDRTRDALERCAPGAPHRGLALLEASELAWTCGDHDTAVRLAETGVALERRSDRPALLARLLLTAAEQRGLRGDSVAELAALRECLEITRRRGDELATATCLHALAWSALLSGELDDAARMLGEALPVIRATATPSAVSAARHTAGLLALELGDADRAAADFRDGLAADLRRVPPALEGLALVAVRTGHPRRGLRLIAAAERIGAEHNRPADERWLALVREAEAAAREALPTSRADAAVAEGRAFEVERVVAYALDPDVIQPVDTVTNSALPLTQREHQVATLVALGHTNQDIADQLGVSLRTVEKEVRSVRDRLGLRSRVQVAAWMADRVGDVFLGGRP</sequence>
<comment type="caution">
    <text evidence="2">The sequence shown here is derived from an EMBL/GenBank/DDBJ whole genome shotgun (WGS) entry which is preliminary data.</text>
</comment>
<dbReference type="SUPFAM" id="SSF48452">
    <property type="entry name" value="TPR-like"/>
    <property type="match status" value="1"/>
</dbReference>
<keyword evidence="3" id="KW-1185">Reference proteome</keyword>
<dbReference type="PRINTS" id="PR00038">
    <property type="entry name" value="HTHLUXR"/>
</dbReference>
<dbReference type="EMBL" id="VOBR01000012">
    <property type="protein sequence ID" value="TWP50485.1"/>
    <property type="molecule type" value="Genomic_DNA"/>
</dbReference>
<organism evidence="2 3">
    <name type="scientific">Lentzea tibetensis</name>
    <dbReference type="NCBI Taxonomy" id="2591470"/>
    <lineage>
        <taxon>Bacteria</taxon>
        <taxon>Bacillati</taxon>
        <taxon>Actinomycetota</taxon>
        <taxon>Actinomycetes</taxon>
        <taxon>Pseudonocardiales</taxon>
        <taxon>Pseudonocardiaceae</taxon>
        <taxon>Lentzea</taxon>
    </lineage>
</organism>
<dbReference type="SUPFAM" id="SSF52540">
    <property type="entry name" value="P-loop containing nucleoside triphosphate hydrolases"/>
    <property type="match status" value="1"/>
</dbReference>
<dbReference type="InterPro" id="IPR016032">
    <property type="entry name" value="Sig_transdc_resp-reg_C-effctor"/>
</dbReference>
<evidence type="ECO:0000259" key="1">
    <source>
        <dbReference type="PROSITE" id="PS50043"/>
    </source>
</evidence>
<dbReference type="InterPro" id="IPR036388">
    <property type="entry name" value="WH-like_DNA-bd_sf"/>
</dbReference>
<dbReference type="PANTHER" id="PTHR47691">
    <property type="entry name" value="REGULATOR-RELATED"/>
    <property type="match status" value="1"/>
</dbReference>
<dbReference type="PRINTS" id="PR00364">
    <property type="entry name" value="DISEASERSIST"/>
</dbReference>
<dbReference type="AlphaFoldDB" id="A0A563ERW3"/>
<proteinExistence type="predicted"/>
<dbReference type="PROSITE" id="PS00622">
    <property type="entry name" value="HTH_LUXR_1"/>
    <property type="match status" value="1"/>
</dbReference>
<evidence type="ECO:0000313" key="3">
    <source>
        <dbReference type="Proteomes" id="UP000316639"/>
    </source>
</evidence>
<dbReference type="SMART" id="SM00421">
    <property type="entry name" value="HTH_LUXR"/>
    <property type="match status" value="1"/>
</dbReference>
<reference evidence="2 3" key="1">
    <citation type="submission" date="2019-07" db="EMBL/GenBank/DDBJ databases">
        <title>Lentzea xizangensis sp. nov., isolated from Qinghai-Tibetan Plateau Soils.</title>
        <authorList>
            <person name="Huang J."/>
        </authorList>
    </citation>
    <scope>NUCLEOTIDE SEQUENCE [LARGE SCALE GENOMIC DNA]</scope>
    <source>
        <strain evidence="2 3">FXJ1.1311</strain>
    </source>
</reference>
<dbReference type="RefSeq" id="WP_146353647.1">
    <property type="nucleotide sequence ID" value="NZ_VOBR01000012.1"/>
</dbReference>
<dbReference type="InterPro" id="IPR027417">
    <property type="entry name" value="P-loop_NTPase"/>
</dbReference>
<accession>A0A563ERW3</accession>
<protein>
    <submittedName>
        <fullName evidence="2">LuxR family transcriptional regulator</fullName>
    </submittedName>
</protein>
<dbReference type="GO" id="GO:0003677">
    <property type="term" value="F:DNA binding"/>
    <property type="evidence" value="ECO:0007669"/>
    <property type="project" value="InterPro"/>
</dbReference>
<dbReference type="Proteomes" id="UP000316639">
    <property type="component" value="Unassembled WGS sequence"/>
</dbReference>
<dbReference type="PANTHER" id="PTHR47691:SF3">
    <property type="entry name" value="HTH-TYPE TRANSCRIPTIONAL REGULATOR RV0890C-RELATED"/>
    <property type="match status" value="1"/>
</dbReference>
<dbReference type="SUPFAM" id="SSF46894">
    <property type="entry name" value="C-terminal effector domain of the bipartite response regulators"/>
    <property type="match status" value="1"/>
</dbReference>
<dbReference type="Gene3D" id="1.25.40.10">
    <property type="entry name" value="Tetratricopeptide repeat domain"/>
    <property type="match status" value="1"/>
</dbReference>
<dbReference type="Pfam" id="PF00196">
    <property type="entry name" value="GerE"/>
    <property type="match status" value="1"/>
</dbReference>
<dbReference type="PROSITE" id="PS50043">
    <property type="entry name" value="HTH_LUXR_2"/>
    <property type="match status" value="1"/>
</dbReference>
<dbReference type="OrthoDB" id="9812579at2"/>
<dbReference type="InterPro" id="IPR000792">
    <property type="entry name" value="Tscrpt_reg_LuxR_C"/>
</dbReference>
<dbReference type="Gene3D" id="1.10.10.10">
    <property type="entry name" value="Winged helix-like DNA-binding domain superfamily/Winged helix DNA-binding domain"/>
    <property type="match status" value="1"/>
</dbReference>
<evidence type="ECO:0000313" key="2">
    <source>
        <dbReference type="EMBL" id="TWP50485.1"/>
    </source>
</evidence>
<gene>
    <name evidence="2" type="ORF">FKR81_20130</name>
</gene>
<dbReference type="GO" id="GO:0006355">
    <property type="term" value="P:regulation of DNA-templated transcription"/>
    <property type="evidence" value="ECO:0007669"/>
    <property type="project" value="InterPro"/>
</dbReference>
<name>A0A563ERW3_9PSEU</name>
<dbReference type="Gene3D" id="3.40.50.300">
    <property type="entry name" value="P-loop containing nucleotide triphosphate hydrolases"/>
    <property type="match status" value="1"/>
</dbReference>
<feature type="domain" description="HTH luxR-type" evidence="1">
    <location>
        <begin position="693"/>
        <end position="758"/>
    </location>
</feature>